<dbReference type="GO" id="GO:0005829">
    <property type="term" value="C:cytosol"/>
    <property type="evidence" value="ECO:0007669"/>
    <property type="project" value="TreeGrafter"/>
</dbReference>
<dbReference type="FunFam" id="3.30.200.20:FF:000086">
    <property type="entry name" value="Phosphoribosylaminoimidazole-succinocarboxamide synthase"/>
    <property type="match status" value="1"/>
</dbReference>
<protein>
    <recommendedName>
        <fullName evidence="4 11">Phosphoribosylaminoimidazole-succinocarboxamide synthase</fullName>
        <ecNumber evidence="3 11">6.3.2.6</ecNumber>
    </recommendedName>
    <alternativeName>
        <fullName evidence="9 11">SAICAR synthetase</fullName>
    </alternativeName>
</protein>
<reference evidence="13 14" key="1">
    <citation type="submission" date="2014-02" db="EMBL/GenBank/DDBJ databases">
        <title>Comparative genomics and transcriptomics to identify genetic mechanisms underlying the emergence of carbapenem resistant Acinetobacter baumannii (CRAb).</title>
        <authorList>
            <person name="Harris A.D."/>
            <person name="Johnson K.J."/>
            <person name="George J."/>
            <person name="Shefchek K."/>
            <person name="Daugherty S.C."/>
            <person name="Parankush S."/>
            <person name="Sadzewicz L."/>
            <person name="Tallon L."/>
            <person name="Sengamalay N."/>
            <person name="Hazen T.H."/>
            <person name="Rasko D.A."/>
        </authorList>
    </citation>
    <scope>NUCLEOTIDE SEQUENCE [LARGE SCALE GENOMIC DNA]</scope>
    <source>
        <strain evidence="13 14">1295743</strain>
    </source>
</reference>
<comment type="similarity">
    <text evidence="2 11">Belongs to the SAICAR synthetase family.</text>
</comment>
<dbReference type="CDD" id="cd01415">
    <property type="entry name" value="SAICAR_synt_PurC"/>
    <property type="match status" value="1"/>
</dbReference>
<evidence type="ECO:0000256" key="5">
    <source>
        <dbReference type="ARBA" id="ARBA00022598"/>
    </source>
</evidence>
<keyword evidence="7 11" id="KW-0658">Purine biosynthesis</keyword>
<dbReference type="InterPro" id="IPR018236">
    <property type="entry name" value="SAICAR_synthetase_CS"/>
</dbReference>
<sequence>MLKQTLLYTGKAKSVYETDNADHLILVFRDDASAFNGEKIEQLDRKGKVNNRFNAFIMEKLAEAGIETHFEKLLSPTEVLVKKLQMIPVECVIRNYAAGSLCRRLGVEEGKELTPPTFELFYKDDGLGDPMVNESQAIALGWATAEQLEQMKVLTYKVNDVLKALFAEGNMILVDFKLEFGVFHDRIVLGDEFSPDGCRLWDKDTKKKLDKDRFRQGLGGVVEAYEEVAARLGVDLSDI</sequence>
<dbReference type="InterPro" id="IPR028923">
    <property type="entry name" value="SAICAR_synt/ADE2_N"/>
</dbReference>
<organism evidence="13 14">
    <name type="scientific">Acinetobacter baumannii (strain 1295743)</name>
    <dbReference type="NCBI Taxonomy" id="1310613"/>
    <lineage>
        <taxon>Bacteria</taxon>
        <taxon>Pseudomonadati</taxon>
        <taxon>Pseudomonadota</taxon>
        <taxon>Gammaproteobacteria</taxon>
        <taxon>Moraxellales</taxon>
        <taxon>Moraxellaceae</taxon>
        <taxon>Acinetobacter</taxon>
        <taxon>Acinetobacter calcoaceticus/baumannii complex</taxon>
    </lineage>
</organism>
<evidence type="ECO:0000256" key="10">
    <source>
        <dbReference type="ARBA" id="ARBA00048475"/>
    </source>
</evidence>
<dbReference type="RefSeq" id="WP_000917863.1">
    <property type="nucleotide sequence ID" value="NZ_JEWH01000002.1"/>
</dbReference>
<dbReference type="NCBIfam" id="TIGR00081">
    <property type="entry name" value="purC"/>
    <property type="match status" value="1"/>
</dbReference>
<keyword evidence="5 11" id="KW-0436">Ligase</keyword>
<evidence type="ECO:0000256" key="1">
    <source>
        <dbReference type="ARBA" id="ARBA00004672"/>
    </source>
</evidence>
<dbReference type="GeneID" id="92798191"/>
<dbReference type="EC" id="6.3.2.6" evidence="3 11"/>
<dbReference type="Proteomes" id="UP000020595">
    <property type="component" value="Unassembled WGS sequence"/>
</dbReference>
<dbReference type="UniPathway" id="UPA00074">
    <property type="reaction ID" value="UER00131"/>
</dbReference>
<dbReference type="Gene3D" id="3.30.470.20">
    <property type="entry name" value="ATP-grasp fold, B domain"/>
    <property type="match status" value="1"/>
</dbReference>
<evidence type="ECO:0000256" key="7">
    <source>
        <dbReference type="ARBA" id="ARBA00022755"/>
    </source>
</evidence>
<accession>A0A009HTA3</accession>
<dbReference type="AlphaFoldDB" id="A0A009HTA3"/>
<evidence type="ECO:0000256" key="8">
    <source>
        <dbReference type="ARBA" id="ARBA00022840"/>
    </source>
</evidence>
<dbReference type="Gene3D" id="3.30.200.20">
    <property type="entry name" value="Phosphorylase Kinase, domain 1"/>
    <property type="match status" value="1"/>
</dbReference>
<name>A0A009HTA3_ACIB9</name>
<evidence type="ECO:0000313" key="13">
    <source>
        <dbReference type="EMBL" id="EXB07472.1"/>
    </source>
</evidence>
<dbReference type="InterPro" id="IPR001636">
    <property type="entry name" value="SAICAR_synth"/>
</dbReference>
<dbReference type="PROSITE" id="PS01057">
    <property type="entry name" value="SAICAR_SYNTHETASE_1"/>
    <property type="match status" value="1"/>
</dbReference>
<dbReference type="Pfam" id="PF01259">
    <property type="entry name" value="SAICAR_synt"/>
    <property type="match status" value="1"/>
</dbReference>
<feature type="domain" description="SAICAR synthetase/ADE2 N-terminal" evidence="12">
    <location>
        <begin position="7"/>
        <end position="231"/>
    </location>
</feature>
<comment type="caution">
    <text evidence="13">The sequence shown here is derived from an EMBL/GenBank/DDBJ whole genome shotgun (WGS) entry which is preliminary data.</text>
</comment>
<dbReference type="InterPro" id="IPR033934">
    <property type="entry name" value="SAICAR_synt_PurC"/>
</dbReference>
<dbReference type="PANTHER" id="PTHR43599:SF3">
    <property type="entry name" value="SI:DKEY-6E2.2"/>
    <property type="match status" value="1"/>
</dbReference>
<dbReference type="GeneID" id="92895662"/>
<dbReference type="GO" id="GO:0009236">
    <property type="term" value="P:cobalamin biosynthetic process"/>
    <property type="evidence" value="ECO:0007669"/>
    <property type="project" value="InterPro"/>
</dbReference>
<evidence type="ECO:0000256" key="3">
    <source>
        <dbReference type="ARBA" id="ARBA00012217"/>
    </source>
</evidence>
<dbReference type="GO" id="GO:0004639">
    <property type="term" value="F:phosphoribosylaminoimidazolesuccinocarboxamide synthase activity"/>
    <property type="evidence" value="ECO:0007669"/>
    <property type="project" value="UniProtKB-UniRule"/>
</dbReference>
<dbReference type="GO" id="GO:0005524">
    <property type="term" value="F:ATP binding"/>
    <property type="evidence" value="ECO:0007669"/>
    <property type="project" value="UniProtKB-KW"/>
</dbReference>
<dbReference type="EMBL" id="JEWH01000002">
    <property type="protein sequence ID" value="EXB07472.1"/>
    <property type="molecule type" value="Genomic_DNA"/>
</dbReference>
<proteinExistence type="inferred from homology"/>
<evidence type="ECO:0000256" key="9">
    <source>
        <dbReference type="ARBA" id="ARBA00030409"/>
    </source>
</evidence>
<dbReference type="SMR" id="A0A009HTA3"/>
<dbReference type="FunFam" id="3.30.470.20:FF:000006">
    <property type="entry name" value="Phosphoribosylaminoimidazole-succinocarboxamide synthase"/>
    <property type="match status" value="1"/>
</dbReference>
<dbReference type="PROSITE" id="PS01058">
    <property type="entry name" value="SAICAR_SYNTHETASE_2"/>
    <property type="match status" value="1"/>
</dbReference>
<comment type="pathway">
    <text evidence="1 11">Purine metabolism; IMP biosynthesis via de novo pathway; 5-amino-1-(5-phospho-D-ribosyl)imidazole-4-carboxamide from 5-amino-1-(5-phospho-D-ribosyl)imidazole-4-carboxylate: step 1/2.</text>
</comment>
<evidence type="ECO:0000256" key="4">
    <source>
        <dbReference type="ARBA" id="ARBA00016460"/>
    </source>
</evidence>
<evidence type="ECO:0000256" key="2">
    <source>
        <dbReference type="ARBA" id="ARBA00010190"/>
    </source>
</evidence>
<evidence type="ECO:0000259" key="12">
    <source>
        <dbReference type="Pfam" id="PF01259"/>
    </source>
</evidence>
<gene>
    <name evidence="11 13" type="primary">purC</name>
    <name evidence="13" type="ORF">J512_0293</name>
</gene>
<evidence type="ECO:0000256" key="11">
    <source>
        <dbReference type="HAMAP-Rule" id="MF_00137"/>
    </source>
</evidence>
<comment type="catalytic activity">
    <reaction evidence="10 11">
        <text>5-amino-1-(5-phospho-D-ribosyl)imidazole-4-carboxylate + L-aspartate + ATP = (2S)-2-[5-amino-1-(5-phospho-beta-D-ribosyl)imidazole-4-carboxamido]succinate + ADP + phosphate + 2 H(+)</text>
        <dbReference type="Rhea" id="RHEA:22628"/>
        <dbReference type="ChEBI" id="CHEBI:15378"/>
        <dbReference type="ChEBI" id="CHEBI:29991"/>
        <dbReference type="ChEBI" id="CHEBI:30616"/>
        <dbReference type="ChEBI" id="CHEBI:43474"/>
        <dbReference type="ChEBI" id="CHEBI:58443"/>
        <dbReference type="ChEBI" id="CHEBI:77657"/>
        <dbReference type="ChEBI" id="CHEBI:456216"/>
        <dbReference type="EC" id="6.3.2.6"/>
    </reaction>
</comment>
<dbReference type="SUPFAM" id="SSF56104">
    <property type="entry name" value="SAICAR synthase-like"/>
    <property type="match status" value="1"/>
</dbReference>
<dbReference type="GO" id="GO:0006189">
    <property type="term" value="P:'de novo' IMP biosynthetic process"/>
    <property type="evidence" value="ECO:0007669"/>
    <property type="project" value="UniProtKB-UniRule"/>
</dbReference>
<keyword evidence="6 11" id="KW-0547">Nucleotide-binding</keyword>
<keyword evidence="8 11" id="KW-0067">ATP-binding</keyword>
<dbReference type="InterPro" id="IPR050089">
    <property type="entry name" value="SAICAR_synthetase"/>
</dbReference>
<dbReference type="PATRIC" id="fig|1310613.3.peg.276"/>
<evidence type="ECO:0000313" key="14">
    <source>
        <dbReference type="Proteomes" id="UP000020595"/>
    </source>
</evidence>
<dbReference type="PANTHER" id="PTHR43599">
    <property type="entry name" value="MULTIFUNCTIONAL PROTEIN ADE2"/>
    <property type="match status" value="1"/>
</dbReference>
<evidence type="ECO:0000256" key="6">
    <source>
        <dbReference type="ARBA" id="ARBA00022741"/>
    </source>
</evidence>
<dbReference type="HAMAP" id="MF_00137">
    <property type="entry name" value="SAICAR_synth"/>
    <property type="match status" value="1"/>
</dbReference>